<dbReference type="InterPro" id="IPR013785">
    <property type="entry name" value="Aldolase_TIM"/>
</dbReference>
<dbReference type="Proteomes" id="UP000489600">
    <property type="component" value="Unassembled WGS sequence"/>
</dbReference>
<comment type="caution">
    <text evidence="9">The sequence shown here is derived from an EMBL/GenBank/DDBJ whole genome shotgun (WGS) entry which is preliminary data.</text>
</comment>
<feature type="domain" description="N-(5'phosphoribosyl) anthranilate isomerase (PRAI)" evidence="8">
    <location>
        <begin position="72"/>
        <end position="271"/>
    </location>
</feature>
<evidence type="ECO:0000313" key="10">
    <source>
        <dbReference type="Proteomes" id="UP000489600"/>
    </source>
</evidence>
<dbReference type="HAMAP" id="MF_00135">
    <property type="entry name" value="PRAI"/>
    <property type="match status" value="1"/>
</dbReference>
<evidence type="ECO:0000256" key="1">
    <source>
        <dbReference type="ARBA" id="ARBA00004664"/>
    </source>
</evidence>
<evidence type="ECO:0000256" key="5">
    <source>
        <dbReference type="ARBA" id="ARBA00022822"/>
    </source>
</evidence>
<dbReference type="PANTHER" id="PTHR42894:SF1">
    <property type="entry name" value="N-(5'-PHOSPHORIBOSYL)ANTHRANILATE ISOMERASE"/>
    <property type="match status" value="1"/>
</dbReference>
<reference evidence="9" key="1">
    <citation type="submission" date="2019-07" db="EMBL/GenBank/DDBJ databases">
        <authorList>
            <person name="Dittberner H."/>
        </authorList>
    </citation>
    <scope>NUCLEOTIDE SEQUENCE [LARGE SCALE GENOMIC DNA]</scope>
</reference>
<evidence type="ECO:0000256" key="2">
    <source>
        <dbReference type="ARBA" id="ARBA00007571"/>
    </source>
</evidence>
<dbReference type="GO" id="GO:0000162">
    <property type="term" value="P:L-tryptophan biosynthetic process"/>
    <property type="evidence" value="ECO:0007669"/>
    <property type="project" value="UniProtKB-UniPathway"/>
</dbReference>
<keyword evidence="5" id="KW-0822">Tryptophan biosynthesis</keyword>
<dbReference type="InterPro" id="IPR011060">
    <property type="entry name" value="RibuloseP-bd_barrel"/>
</dbReference>
<comment type="pathway">
    <text evidence="1">Amino-acid biosynthesis; L-tryptophan biosynthesis; L-tryptophan from chorismate: step 3/5.</text>
</comment>
<organism evidence="9 10">
    <name type="scientific">Arabis nemorensis</name>
    <dbReference type="NCBI Taxonomy" id="586526"/>
    <lineage>
        <taxon>Eukaryota</taxon>
        <taxon>Viridiplantae</taxon>
        <taxon>Streptophyta</taxon>
        <taxon>Embryophyta</taxon>
        <taxon>Tracheophyta</taxon>
        <taxon>Spermatophyta</taxon>
        <taxon>Magnoliopsida</taxon>
        <taxon>eudicotyledons</taxon>
        <taxon>Gunneridae</taxon>
        <taxon>Pentapetalae</taxon>
        <taxon>rosids</taxon>
        <taxon>malvids</taxon>
        <taxon>Brassicales</taxon>
        <taxon>Brassicaceae</taxon>
        <taxon>Arabideae</taxon>
        <taxon>Arabis</taxon>
    </lineage>
</organism>
<dbReference type="InterPro" id="IPR044643">
    <property type="entry name" value="TrpF_fam"/>
</dbReference>
<dbReference type="CDD" id="cd00405">
    <property type="entry name" value="PRAI"/>
    <property type="match status" value="1"/>
</dbReference>
<keyword evidence="6" id="KW-0057">Aromatic amino acid biosynthesis</keyword>
<dbReference type="UniPathway" id="UPA00035">
    <property type="reaction ID" value="UER00042"/>
</dbReference>
<evidence type="ECO:0000313" key="9">
    <source>
        <dbReference type="EMBL" id="VVB13351.1"/>
    </source>
</evidence>
<name>A0A565CIL3_9BRAS</name>
<accession>A0A565CIL3</accession>
<dbReference type="AlphaFoldDB" id="A0A565CIL3"/>
<evidence type="ECO:0000256" key="3">
    <source>
        <dbReference type="ARBA" id="ARBA00012572"/>
    </source>
</evidence>
<comment type="similarity">
    <text evidence="2">Belongs to the TrpF family.</text>
</comment>
<dbReference type="GO" id="GO:0004640">
    <property type="term" value="F:phosphoribosylanthranilate isomerase activity"/>
    <property type="evidence" value="ECO:0007669"/>
    <property type="project" value="UniProtKB-EC"/>
</dbReference>
<dbReference type="FunFam" id="3.20.20.70:FF:000075">
    <property type="entry name" value="Tryptophan biosynthesis protein TRP1"/>
    <property type="match status" value="1"/>
</dbReference>
<evidence type="ECO:0000256" key="6">
    <source>
        <dbReference type="ARBA" id="ARBA00023141"/>
    </source>
</evidence>
<sequence>MRKALFFSSGLSSDLHLHPRALSFSRTYKSSLSNRKVSFLRVGYAQKKKFSCNSISNTENLAGERGKDIPLVKMCGITSARDAAMAVEAGADFIGMIIWPNSKRSISLSVAKDISKVAREGGAKPVGVFVEDDADTILRAADASDLEFVQLHGNGSRAAFSGLVRERRVIYVLNASEDGKLLNEVPEEDCHLADWILVDSAKGGSGKGFNWAQFKLPSIRSRNGWFLAGGINPTNVSEALSTLQPDGIDVSSGICGTDGIQKDQSKISSFMTAVRSVQY</sequence>
<evidence type="ECO:0000259" key="8">
    <source>
        <dbReference type="Pfam" id="PF00697"/>
    </source>
</evidence>
<dbReference type="InterPro" id="IPR001240">
    <property type="entry name" value="PRAI_dom"/>
</dbReference>
<dbReference type="Pfam" id="PF00697">
    <property type="entry name" value="PRAI"/>
    <property type="match status" value="1"/>
</dbReference>
<evidence type="ECO:0000256" key="7">
    <source>
        <dbReference type="ARBA" id="ARBA00023235"/>
    </source>
</evidence>
<dbReference type="OrthoDB" id="524799at2759"/>
<dbReference type="Gene3D" id="3.20.20.70">
    <property type="entry name" value="Aldolase class I"/>
    <property type="match status" value="1"/>
</dbReference>
<dbReference type="PANTHER" id="PTHR42894">
    <property type="entry name" value="N-(5'-PHOSPHORIBOSYL)ANTHRANILATE ISOMERASE"/>
    <property type="match status" value="1"/>
</dbReference>
<gene>
    <name evidence="9" type="ORF">ANE_LOCUS23795</name>
</gene>
<keyword evidence="4" id="KW-0028">Amino-acid biosynthesis</keyword>
<proteinExistence type="inferred from homology"/>
<dbReference type="SUPFAM" id="SSF51366">
    <property type="entry name" value="Ribulose-phoshate binding barrel"/>
    <property type="match status" value="1"/>
</dbReference>
<dbReference type="EMBL" id="CABITT030000008">
    <property type="protein sequence ID" value="VVB13351.1"/>
    <property type="molecule type" value="Genomic_DNA"/>
</dbReference>
<keyword evidence="7" id="KW-0413">Isomerase</keyword>
<keyword evidence="10" id="KW-1185">Reference proteome</keyword>
<dbReference type="EC" id="5.3.1.24" evidence="3"/>
<protein>
    <recommendedName>
        <fullName evidence="3">phosphoribosylanthranilate isomerase</fullName>
        <ecNumber evidence="3">5.3.1.24</ecNumber>
    </recommendedName>
</protein>
<evidence type="ECO:0000256" key="4">
    <source>
        <dbReference type="ARBA" id="ARBA00022605"/>
    </source>
</evidence>